<reference evidence="1" key="1">
    <citation type="submission" date="2023-10" db="EMBL/GenBank/DDBJ databases">
        <authorList>
            <person name="Domelevo Entfellner J.-B."/>
        </authorList>
    </citation>
    <scope>NUCLEOTIDE SEQUENCE</scope>
</reference>
<sequence length="96" mass="10453">MAHAVHTGIHQQRTSTFKLTLVANSQGMISITSRPGAAEHLILCFSLLKAVQLRLAIHAVTATIRASMVRLDIPLLPIHNEKLVTHANPPELSADF</sequence>
<accession>A0AA86VL11</accession>
<keyword evidence="2" id="KW-1185">Reference proteome</keyword>
<dbReference type="EMBL" id="OY731400">
    <property type="protein sequence ID" value="CAJ1944201.1"/>
    <property type="molecule type" value="Genomic_DNA"/>
</dbReference>
<proteinExistence type="predicted"/>
<evidence type="ECO:0000313" key="1">
    <source>
        <dbReference type="EMBL" id="CAJ1944201.1"/>
    </source>
</evidence>
<protein>
    <submittedName>
        <fullName evidence="1">Uncharacterized protein</fullName>
    </submittedName>
</protein>
<dbReference type="Proteomes" id="UP001189624">
    <property type="component" value="Chromosome 3"/>
</dbReference>
<dbReference type="Gramene" id="rna-AYBTSS11_LOCUS11794">
    <property type="protein sequence ID" value="CAJ1944201.1"/>
    <property type="gene ID" value="gene-AYBTSS11_LOCUS11794"/>
</dbReference>
<dbReference type="AlphaFoldDB" id="A0AA86VL11"/>
<evidence type="ECO:0000313" key="2">
    <source>
        <dbReference type="Proteomes" id="UP001189624"/>
    </source>
</evidence>
<organism evidence="1 2">
    <name type="scientific">Sphenostylis stenocarpa</name>
    <dbReference type="NCBI Taxonomy" id="92480"/>
    <lineage>
        <taxon>Eukaryota</taxon>
        <taxon>Viridiplantae</taxon>
        <taxon>Streptophyta</taxon>
        <taxon>Embryophyta</taxon>
        <taxon>Tracheophyta</taxon>
        <taxon>Spermatophyta</taxon>
        <taxon>Magnoliopsida</taxon>
        <taxon>eudicotyledons</taxon>
        <taxon>Gunneridae</taxon>
        <taxon>Pentapetalae</taxon>
        <taxon>rosids</taxon>
        <taxon>fabids</taxon>
        <taxon>Fabales</taxon>
        <taxon>Fabaceae</taxon>
        <taxon>Papilionoideae</taxon>
        <taxon>50 kb inversion clade</taxon>
        <taxon>NPAAA clade</taxon>
        <taxon>indigoferoid/millettioid clade</taxon>
        <taxon>Phaseoleae</taxon>
        <taxon>Sphenostylis</taxon>
    </lineage>
</organism>
<gene>
    <name evidence="1" type="ORF">AYBTSS11_LOCUS11794</name>
</gene>
<name>A0AA86VL11_9FABA</name>